<dbReference type="SUPFAM" id="SSF63867">
    <property type="entry name" value="MoeA C-terminal domain-like"/>
    <property type="match status" value="1"/>
</dbReference>
<dbReference type="CDD" id="cd00887">
    <property type="entry name" value="MoeA"/>
    <property type="match status" value="1"/>
</dbReference>
<dbReference type="UniPathway" id="UPA00344"/>
<accession>A0A4P7B532</accession>
<dbReference type="Gene3D" id="2.170.190.11">
    <property type="entry name" value="Molybdopterin biosynthesis moea protein, domain 3"/>
    <property type="match status" value="1"/>
</dbReference>
<dbReference type="Pfam" id="PF00994">
    <property type="entry name" value="MoCF_biosynth"/>
    <property type="match status" value="1"/>
</dbReference>
<evidence type="ECO:0000259" key="7">
    <source>
        <dbReference type="SMART" id="SM00852"/>
    </source>
</evidence>
<evidence type="ECO:0000256" key="2">
    <source>
        <dbReference type="ARBA" id="ARBA00005046"/>
    </source>
</evidence>
<keyword evidence="6" id="KW-0479">Metal-binding</keyword>
<proteinExistence type="inferred from homology"/>
<evidence type="ECO:0000256" key="4">
    <source>
        <dbReference type="ARBA" id="ARBA00023150"/>
    </source>
</evidence>
<evidence type="ECO:0000256" key="6">
    <source>
        <dbReference type="RuleBase" id="RU365090"/>
    </source>
</evidence>
<sequence length="411" mass="44989">MSGCGAEKGLISIDEALTLIQTQPKTLTAETQALGGCLNRYLAKAVYSEVNLPSFSQSAVDGYAINCSLDDLQNASFKLNGEIKAGTVSELPLQQNHAIRIFTGGKIPEGTTHVARQEIVILESADQIRLSEHIKPHADIRFTGEEVQQGQQLADVGQKINIGTLAALSMAGIQSLDVFCKPKVAVVITGDEVAKTPEDLQSGKVFDANGPLLKAWFKDYGQDVEIIHIADTAEQVSACFEQLKQKYDVIITTGGVSVGDYDFVRPCAFETGFQQVFWKVKQKPGKPLFFAEYTQADGLHHCYLLGLPGNPAAVYVAMQIYGKALLDALQSQTQTLQWFSATLTHALKPDARERFLRMHAYFENGQLKLQSLAKQQSHMLSNLMQANCLVRVPSNIQLEAGQQLSGLFIQN</sequence>
<dbReference type="GO" id="GO:0005829">
    <property type="term" value="C:cytosol"/>
    <property type="evidence" value="ECO:0007669"/>
    <property type="project" value="TreeGrafter"/>
</dbReference>
<dbReference type="RefSeq" id="WP_134252443.1">
    <property type="nucleotide sequence ID" value="NZ_CP038009.1"/>
</dbReference>
<dbReference type="GO" id="GO:0061599">
    <property type="term" value="F:molybdopterin molybdotransferase activity"/>
    <property type="evidence" value="ECO:0007669"/>
    <property type="project" value="UniProtKB-UniRule"/>
</dbReference>
<evidence type="ECO:0000256" key="1">
    <source>
        <dbReference type="ARBA" id="ARBA00002901"/>
    </source>
</evidence>
<dbReference type="Gene3D" id="3.40.980.10">
    <property type="entry name" value="MoaB/Mog-like domain"/>
    <property type="match status" value="1"/>
</dbReference>
<dbReference type="PANTHER" id="PTHR10192">
    <property type="entry name" value="MOLYBDOPTERIN BIOSYNTHESIS PROTEIN"/>
    <property type="match status" value="1"/>
</dbReference>
<dbReference type="InterPro" id="IPR005110">
    <property type="entry name" value="MoeA_linker/N"/>
</dbReference>
<dbReference type="InterPro" id="IPR036135">
    <property type="entry name" value="MoeA_linker/N_sf"/>
</dbReference>
<dbReference type="NCBIfam" id="TIGR00177">
    <property type="entry name" value="molyb_syn"/>
    <property type="match status" value="1"/>
</dbReference>
<comment type="pathway">
    <text evidence="2 6">Cofactor biosynthesis; molybdopterin biosynthesis.</text>
</comment>
<dbReference type="PANTHER" id="PTHR10192:SF5">
    <property type="entry name" value="GEPHYRIN"/>
    <property type="match status" value="1"/>
</dbReference>
<dbReference type="AlphaFoldDB" id="A0A4P7B532"/>
<dbReference type="GO" id="GO:0006777">
    <property type="term" value="P:Mo-molybdopterin cofactor biosynthetic process"/>
    <property type="evidence" value="ECO:0007669"/>
    <property type="project" value="UniProtKB-UniRule"/>
</dbReference>
<evidence type="ECO:0000256" key="3">
    <source>
        <dbReference type="ARBA" id="ARBA00010763"/>
    </source>
</evidence>
<dbReference type="InterPro" id="IPR001453">
    <property type="entry name" value="MoaB/Mog_dom"/>
</dbReference>
<keyword evidence="6" id="KW-0460">Magnesium</keyword>
<dbReference type="Proteomes" id="UP000294395">
    <property type="component" value="Chromosome"/>
</dbReference>
<protein>
    <recommendedName>
        <fullName evidence="6">Molybdopterin molybdenumtransferase</fullName>
        <ecNumber evidence="6">2.10.1.1</ecNumber>
    </recommendedName>
</protein>
<dbReference type="InterPro" id="IPR038987">
    <property type="entry name" value="MoeA-like"/>
</dbReference>
<dbReference type="InterPro" id="IPR005111">
    <property type="entry name" value="MoeA_C_domain_IV"/>
</dbReference>
<keyword evidence="6 8" id="KW-0808">Transferase</keyword>
<evidence type="ECO:0000313" key="9">
    <source>
        <dbReference type="Proteomes" id="UP000294395"/>
    </source>
</evidence>
<dbReference type="InterPro" id="IPR036688">
    <property type="entry name" value="MoeA_C_domain_IV_sf"/>
</dbReference>
<dbReference type="GO" id="GO:0046872">
    <property type="term" value="F:metal ion binding"/>
    <property type="evidence" value="ECO:0007669"/>
    <property type="project" value="UniProtKB-UniRule"/>
</dbReference>
<dbReference type="Pfam" id="PF03454">
    <property type="entry name" value="MoeA_C"/>
    <property type="match status" value="1"/>
</dbReference>
<gene>
    <name evidence="8" type="ORF">AHTJR_08730</name>
</gene>
<evidence type="ECO:0000256" key="5">
    <source>
        <dbReference type="ARBA" id="ARBA00047317"/>
    </source>
</evidence>
<name>A0A4P7B532_ACIHA</name>
<keyword evidence="6" id="KW-0500">Molybdenum</keyword>
<dbReference type="EC" id="2.10.1.1" evidence="6"/>
<dbReference type="SUPFAM" id="SSF63882">
    <property type="entry name" value="MoeA N-terminal region -like"/>
    <property type="match status" value="1"/>
</dbReference>
<dbReference type="Pfam" id="PF03453">
    <property type="entry name" value="MoeA_N"/>
    <property type="match status" value="1"/>
</dbReference>
<dbReference type="SUPFAM" id="SSF53218">
    <property type="entry name" value="Molybdenum cofactor biosynthesis proteins"/>
    <property type="match status" value="1"/>
</dbReference>
<dbReference type="Gene3D" id="2.40.340.10">
    <property type="entry name" value="MoeA, C-terminal, domain IV"/>
    <property type="match status" value="1"/>
</dbReference>
<organism evidence="8 9">
    <name type="scientific">Acinetobacter haemolyticus</name>
    <dbReference type="NCBI Taxonomy" id="29430"/>
    <lineage>
        <taxon>Bacteria</taxon>
        <taxon>Pseudomonadati</taxon>
        <taxon>Pseudomonadota</taxon>
        <taxon>Gammaproteobacteria</taxon>
        <taxon>Moraxellales</taxon>
        <taxon>Moraxellaceae</taxon>
        <taxon>Acinetobacter</taxon>
    </lineage>
</organism>
<dbReference type="Gene3D" id="3.90.105.10">
    <property type="entry name" value="Molybdopterin biosynthesis moea protein, domain 2"/>
    <property type="match status" value="1"/>
</dbReference>
<dbReference type="InterPro" id="IPR036425">
    <property type="entry name" value="MoaB/Mog-like_dom_sf"/>
</dbReference>
<comment type="function">
    <text evidence="1 6">Catalyzes the insertion of molybdate into adenylated molybdopterin with the concomitant release of AMP.</text>
</comment>
<comment type="similarity">
    <text evidence="3 6">Belongs to the MoeA family.</text>
</comment>
<keyword evidence="4 6" id="KW-0501">Molybdenum cofactor biosynthesis</keyword>
<dbReference type="SMART" id="SM00852">
    <property type="entry name" value="MoCF_biosynth"/>
    <property type="match status" value="1"/>
</dbReference>
<reference evidence="8 9" key="1">
    <citation type="submission" date="2019-03" db="EMBL/GenBank/DDBJ databases">
        <title>Complete genome sequence of two outbreak-associated Acinetobacter haemolyticus strains.</title>
        <authorList>
            <person name="Bai L."/>
            <person name="Zhang S.-C."/>
            <person name="Deng Y."/>
            <person name="Song C.-C."/>
            <person name="Kang G.-B."/>
            <person name="Dong Y."/>
            <person name="Wang Y."/>
            <person name="Gao F."/>
            <person name="Huang H."/>
        </authorList>
    </citation>
    <scope>NUCLEOTIDE SEQUENCE [LARGE SCALE GENOMIC DNA]</scope>
    <source>
        <strain evidence="8 9">TJR01</strain>
    </source>
</reference>
<evidence type="ECO:0000313" key="8">
    <source>
        <dbReference type="EMBL" id="QBQ16361.1"/>
    </source>
</evidence>
<dbReference type="EMBL" id="CP038009">
    <property type="protein sequence ID" value="QBQ16361.1"/>
    <property type="molecule type" value="Genomic_DNA"/>
</dbReference>
<comment type="catalytic activity">
    <reaction evidence="5">
        <text>adenylyl-molybdopterin + molybdate = Mo-molybdopterin + AMP + H(+)</text>
        <dbReference type="Rhea" id="RHEA:35047"/>
        <dbReference type="ChEBI" id="CHEBI:15378"/>
        <dbReference type="ChEBI" id="CHEBI:36264"/>
        <dbReference type="ChEBI" id="CHEBI:62727"/>
        <dbReference type="ChEBI" id="CHEBI:71302"/>
        <dbReference type="ChEBI" id="CHEBI:456215"/>
        <dbReference type="EC" id="2.10.1.1"/>
    </reaction>
</comment>
<feature type="domain" description="MoaB/Mog" evidence="7">
    <location>
        <begin position="185"/>
        <end position="328"/>
    </location>
</feature>
<comment type="cofactor">
    <cofactor evidence="6">
        <name>Mg(2+)</name>
        <dbReference type="ChEBI" id="CHEBI:18420"/>
    </cofactor>
</comment>